<sequence length="22" mass="2616">MHQVSATSCEPRFNHRDKKQSE</sequence>
<reference evidence="2" key="1">
    <citation type="submission" date="2014-09" db="EMBL/GenBank/DDBJ databases">
        <authorList>
            <person name="Magalhaes I.L.F."/>
            <person name="Oliveira U."/>
            <person name="Santos F.R."/>
            <person name="Vidigal T.H.D.A."/>
            <person name="Brescovit A.D."/>
            <person name="Santos A.J."/>
        </authorList>
    </citation>
    <scope>NUCLEOTIDE SEQUENCE</scope>
    <source>
        <tissue evidence="2">Shoot tissue taken approximately 20 cm above the soil surface</tissue>
    </source>
</reference>
<dbReference type="EMBL" id="GBRH01261054">
    <property type="protein sequence ID" value="JAD36841.1"/>
    <property type="molecule type" value="Transcribed_RNA"/>
</dbReference>
<protein>
    <submittedName>
        <fullName evidence="2">Uncharacterized protein</fullName>
    </submittedName>
</protein>
<dbReference type="AlphaFoldDB" id="A0A0A8ZDF2"/>
<name>A0A0A8ZDF2_ARUDO</name>
<reference evidence="2" key="2">
    <citation type="journal article" date="2015" name="Data Brief">
        <title>Shoot transcriptome of the giant reed, Arundo donax.</title>
        <authorList>
            <person name="Barrero R.A."/>
            <person name="Guerrero F.D."/>
            <person name="Moolhuijzen P."/>
            <person name="Goolsby J.A."/>
            <person name="Tidwell J."/>
            <person name="Bellgard S.E."/>
            <person name="Bellgard M.I."/>
        </authorList>
    </citation>
    <scope>NUCLEOTIDE SEQUENCE</scope>
    <source>
        <tissue evidence="2">Shoot tissue taken approximately 20 cm above the soil surface</tissue>
    </source>
</reference>
<evidence type="ECO:0000313" key="2">
    <source>
        <dbReference type="EMBL" id="JAD36841.1"/>
    </source>
</evidence>
<evidence type="ECO:0000256" key="1">
    <source>
        <dbReference type="SAM" id="MobiDB-lite"/>
    </source>
</evidence>
<accession>A0A0A8ZDF2</accession>
<feature type="region of interest" description="Disordered" evidence="1">
    <location>
        <begin position="1"/>
        <end position="22"/>
    </location>
</feature>
<proteinExistence type="predicted"/>
<organism evidence="2">
    <name type="scientific">Arundo donax</name>
    <name type="common">Giant reed</name>
    <name type="synonym">Donax arundinaceus</name>
    <dbReference type="NCBI Taxonomy" id="35708"/>
    <lineage>
        <taxon>Eukaryota</taxon>
        <taxon>Viridiplantae</taxon>
        <taxon>Streptophyta</taxon>
        <taxon>Embryophyta</taxon>
        <taxon>Tracheophyta</taxon>
        <taxon>Spermatophyta</taxon>
        <taxon>Magnoliopsida</taxon>
        <taxon>Liliopsida</taxon>
        <taxon>Poales</taxon>
        <taxon>Poaceae</taxon>
        <taxon>PACMAD clade</taxon>
        <taxon>Arundinoideae</taxon>
        <taxon>Arundineae</taxon>
        <taxon>Arundo</taxon>
    </lineage>
</organism>